<dbReference type="PANTHER" id="PTHR11022">
    <property type="entry name" value="PEPTIDOGLYCAN RECOGNITION PROTEIN"/>
    <property type="match status" value="1"/>
</dbReference>
<dbReference type="SUPFAM" id="SSF55846">
    <property type="entry name" value="N-acetylmuramoyl-L-alanine amidase-like"/>
    <property type="match status" value="1"/>
</dbReference>
<evidence type="ECO:0000313" key="4">
    <source>
        <dbReference type="EMBL" id="PYF07304.1"/>
    </source>
</evidence>
<dbReference type="InterPro" id="IPR002502">
    <property type="entry name" value="Amidase_domain"/>
</dbReference>
<comment type="similarity">
    <text evidence="1">Belongs to the N-acetylmuramoyl-L-alanine amidase 2 family.</text>
</comment>
<gene>
    <name evidence="4" type="ORF">BJ095_10594</name>
</gene>
<keyword evidence="5" id="KW-1185">Reference proteome</keyword>
<dbReference type="InterPro" id="IPR015510">
    <property type="entry name" value="PGRP"/>
</dbReference>
<dbReference type="GO" id="GO:0008745">
    <property type="term" value="F:N-acetylmuramoyl-L-alanine amidase activity"/>
    <property type="evidence" value="ECO:0007669"/>
    <property type="project" value="InterPro"/>
</dbReference>
<dbReference type="PANTHER" id="PTHR11022:SF41">
    <property type="entry name" value="PEPTIDOGLYCAN-RECOGNITION PROTEIN LC-RELATED"/>
    <property type="match status" value="1"/>
</dbReference>
<protein>
    <submittedName>
        <fullName evidence="4">N-acetylmuramoyl-L-alanine amidase</fullName>
    </submittedName>
</protein>
<feature type="domain" description="N-acetylmuramoyl-L-alanine amidase" evidence="2">
    <location>
        <begin position="9"/>
        <end position="137"/>
    </location>
</feature>
<dbReference type="SMART" id="SM00644">
    <property type="entry name" value="Ami_2"/>
    <property type="match status" value="1"/>
</dbReference>
<reference evidence="4 5" key="1">
    <citation type="submission" date="2018-06" db="EMBL/GenBank/DDBJ databases">
        <title>Genomic Encyclopedia of Archaeal and Bacterial Type Strains, Phase II (KMG-II): from individual species to whole genera.</title>
        <authorList>
            <person name="Goeker M."/>
        </authorList>
    </citation>
    <scope>NUCLEOTIDE SEQUENCE [LARGE SCALE GENOMIC DNA]</scope>
    <source>
        <strain evidence="4 5">KACC 16626</strain>
    </source>
</reference>
<dbReference type="CDD" id="cd06583">
    <property type="entry name" value="PGRP"/>
    <property type="match status" value="1"/>
</dbReference>
<comment type="caution">
    <text evidence="4">The sequence shown here is derived from an EMBL/GenBank/DDBJ whole genome shotgun (WGS) entry which is preliminary data.</text>
</comment>
<organism evidence="4 5">
    <name type="scientific">Ureibacillus chungkukjangi</name>
    <dbReference type="NCBI Taxonomy" id="1202712"/>
    <lineage>
        <taxon>Bacteria</taxon>
        <taxon>Bacillati</taxon>
        <taxon>Bacillota</taxon>
        <taxon>Bacilli</taxon>
        <taxon>Bacillales</taxon>
        <taxon>Caryophanaceae</taxon>
        <taxon>Ureibacillus</taxon>
    </lineage>
</organism>
<dbReference type="GO" id="GO:0008270">
    <property type="term" value="F:zinc ion binding"/>
    <property type="evidence" value="ECO:0007669"/>
    <property type="project" value="InterPro"/>
</dbReference>
<dbReference type="RefSeq" id="WP_107933310.1">
    <property type="nucleotide sequence ID" value="NZ_CP085009.1"/>
</dbReference>
<dbReference type="AlphaFoldDB" id="A0A318TRS2"/>
<evidence type="ECO:0000256" key="1">
    <source>
        <dbReference type="ARBA" id="ARBA00007553"/>
    </source>
</evidence>
<dbReference type="Gene3D" id="3.40.80.10">
    <property type="entry name" value="Peptidoglycan recognition protein-like"/>
    <property type="match status" value="1"/>
</dbReference>
<dbReference type="InterPro" id="IPR036505">
    <property type="entry name" value="Amidase/PGRP_sf"/>
</dbReference>
<feature type="domain" description="Peptidoglycan recognition protein family" evidence="3">
    <location>
        <begin position="1"/>
        <end position="129"/>
    </location>
</feature>
<dbReference type="EMBL" id="QJTJ01000005">
    <property type="protein sequence ID" value="PYF07304.1"/>
    <property type="molecule type" value="Genomic_DNA"/>
</dbReference>
<dbReference type="GO" id="GO:0009253">
    <property type="term" value="P:peptidoglycan catabolic process"/>
    <property type="evidence" value="ECO:0007669"/>
    <property type="project" value="InterPro"/>
</dbReference>
<sequence>MKIIQKNLHFLEPFESLEKVQHIIVHHTSRKHMTAEECHDFHQKERGWSGIGYNYFIEKDGSIIEGRGQHVGAHAYGHNRTSIGICMTGDFDSESPTNQQWTSFLWLCGYMLKLYNLTPLQVLGHRELEGVQKSCPGKLINMAEVRSQVTEYI</sequence>
<dbReference type="InterPro" id="IPR006619">
    <property type="entry name" value="PGRP_domain_met/bac"/>
</dbReference>
<evidence type="ECO:0000313" key="5">
    <source>
        <dbReference type="Proteomes" id="UP000247416"/>
    </source>
</evidence>
<proteinExistence type="inferred from homology"/>
<dbReference type="OrthoDB" id="9812621at2"/>
<dbReference type="SMART" id="SM00701">
    <property type="entry name" value="PGRP"/>
    <property type="match status" value="1"/>
</dbReference>
<dbReference type="Pfam" id="PF01510">
    <property type="entry name" value="Amidase_2"/>
    <property type="match status" value="1"/>
</dbReference>
<dbReference type="Proteomes" id="UP000247416">
    <property type="component" value="Unassembled WGS sequence"/>
</dbReference>
<name>A0A318TRS2_9BACL</name>
<evidence type="ECO:0000259" key="3">
    <source>
        <dbReference type="SMART" id="SM00701"/>
    </source>
</evidence>
<accession>A0A318TRS2</accession>
<evidence type="ECO:0000259" key="2">
    <source>
        <dbReference type="SMART" id="SM00644"/>
    </source>
</evidence>